<comment type="caution">
    <text evidence="1">The sequence shown here is derived from an EMBL/GenBank/DDBJ whole genome shotgun (WGS) entry which is preliminary data.</text>
</comment>
<accession>A0A7X2H4Y3</accession>
<dbReference type="AlphaFoldDB" id="A0A7X2H4Y3"/>
<sequence length="39" mass="4400">MKKNIARFASKSLTASARLFSTVLKPFAHSPEIPKELRK</sequence>
<protein>
    <submittedName>
        <fullName evidence="1">Cyclic lactone autoinducer peptide</fullName>
    </submittedName>
</protein>
<dbReference type="Proteomes" id="UP000463051">
    <property type="component" value="Unassembled WGS sequence"/>
</dbReference>
<gene>
    <name evidence="1" type="ORF">GJB61_11055</name>
</gene>
<organism evidence="1 2">
    <name type="scientific">Paenibacillus monticola</name>
    <dbReference type="NCBI Taxonomy" id="2666075"/>
    <lineage>
        <taxon>Bacteria</taxon>
        <taxon>Bacillati</taxon>
        <taxon>Bacillota</taxon>
        <taxon>Bacilli</taxon>
        <taxon>Bacillales</taxon>
        <taxon>Paenibacillaceae</taxon>
        <taxon>Paenibacillus</taxon>
    </lineage>
</organism>
<dbReference type="EMBL" id="WJXB01000003">
    <property type="protein sequence ID" value="MRN53533.1"/>
    <property type="molecule type" value="Genomic_DNA"/>
</dbReference>
<reference evidence="1 2" key="1">
    <citation type="submission" date="2019-11" db="EMBL/GenBank/DDBJ databases">
        <title>Paenibacillus monticola sp. nov., a novel PGPR strain isolated from mountain sample in China.</title>
        <authorList>
            <person name="Zhao Q."/>
            <person name="Li H.-P."/>
            <person name="Zhang J.-L."/>
        </authorList>
    </citation>
    <scope>NUCLEOTIDE SEQUENCE [LARGE SCALE GENOMIC DNA]</scope>
    <source>
        <strain evidence="1 2">LC-T2</strain>
    </source>
</reference>
<keyword evidence="2" id="KW-1185">Reference proteome</keyword>
<proteinExistence type="predicted"/>
<name>A0A7X2H4Y3_9BACL</name>
<evidence type="ECO:0000313" key="1">
    <source>
        <dbReference type="EMBL" id="MRN53533.1"/>
    </source>
</evidence>
<evidence type="ECO:0000313" key="2">
    <source>
        <dbReference type="Proteomes" id="UP000463051"/>
    </source>
</evidence>